<accession>A0ABP6M0X8</accession>
<dbReference type="SUPFAM" id="SSF46894">
    <property type="entry name" value="C-terminal effector domain of the bipartite response regulators"/>
    <property type="match status" value="1"/>
</dbReference>
<evidence type="ECO:0000256" key="2">
    <source>
        <dbReference type="ARBA" id="ARBA00023125"/>
    </source>
</evidence>
<dbReference type="Proteomes" id="UP001500236">
    <property type="component" value="Unassembled WGS sequence"/>
</dbReference>
<dbReference type="InterPro" id="IPR000792">
    <property type="entry name" value="Tscrpt_reg_LuxR_C"/>
</dbReference>
<keyword evidence="3" id="KW-0804">Transcription</keyword>
<comment type="caution">
    <text evidence="6">The sequence shown here is derived from an EMBL/GenBank/DDBJ whole genome shotgun (WGS) entry which is preliminary data.</text>
</comment>
<evidence type="ECO:0000259" key="5">
    <source>
        <dbReference type="PROSITE" id="PS50043"/>
    </source>
</evidence>
<protein>
    <recommendedName>
        <fullName evidence="5">HTH luxR-type domain-containing protein</fullName>
    </recommendedName>
</protein>
<evidence type="ECO:0000256" key="3">
    <source>
        <dbReference type="ARBA" id="ARBA00023163"/>
    </source>
</evidence>
<dbReference type="Gene3D" id="1.10.10.10">
    <property type="entry name" value="Winged helix-like DNA-binding domain superfamily/Winged helix DNA-binding domain"/>
    <property type="match status" value="1"/>
</dbReference>
<dbReference type="RefSeq" id="WP_344684243.1">
    <property type="nucleotide sequence ID" value="NZ_BAAAVT010000016.1"/>
</dbReference>
<dbReference type="PROSITE" id="PS50043">
    <property type="entry name" value="HTH_LUXR_2"/>
    <property type="match status" value="1"/>
</dbReference>
<dbReference type="InterPro" id="IPR036388">
    <property type="entry name" value="WH-like_DNA-bd_sf"/>
</dbReference>
<name>A0ABP6M0X8_9MICC</name>
<evidence type="ECO:0000313" key="6">
    <source>
        <dbReference type="EMBL" id="GAA3071314.1"/>
    </source>
</evidence>
<dbReference type="Gene3D" id="3.30.565.10">
    <property type="entry name" value="Histidine kinase-like ATPase, C-terminal domain"/>
    <property type="match status" value="1"/>
</dbReference>
<dbReference type="InterPro" id="IPR016032">
    <property type="entry name" value="Sig_transdc_resp-reg_C-effctor"/>
</dbReference>
<keyword evidence="1" id="KW-0805">Transcription regulation</keyword>
<dbReference type="SMART" id="SM00421">
    <property type="entry name" value="HTH_LUXR"/>
    <property type="match status" value="1"/>
</dbReference>
<feature type="domain" description="HTH luxR-type" evidence="5">
    <location>
        <begin position="231"/>
        <end position="293"/>
    </location>
</feature>
<evidence type="ECO:0000313" key="7">
    <source>
        <dbReference type="Proteomes" id="UP001500236"/>
    </source>
</evidence>
<gene>
    <name evidence="6" type="ORF">GCM10010529_24410</name>
</gene>
<keyword evidence="7" id="KW-1185">Reference proteome</keyword>
<evidence type="ECO:0000256" key="4">
    <source>
        <dbReference type="SAM" id="MobiDB-lite"/>
    </source>
</evidence>
<organism evidence="6 7">
    <name type="scientific">Nesterenkonia aethiopica</name>
    <dbReference type="NCBI Taxonomy" id="269144"/>
    <lineage>
        <taxon>Bacteria</taxon>
        <taxon>Bacillati</taxon>
        <taxon>Actinomycetota</taxon>
        <taxon>Actinomycetes</taxon>
        <taxon>Micrococcales</taxon>
        <taxon>Micrococcaceae</taxon>
        <taxon>Nesterenkonia</taxon>
    </lineage>
</organism>
<proteinExistence type="predicted"/>
<dbReference type="PANTHER" id="PTHR44688:SF16">
    <property type="entry name" value="DNA-BINDING TRANSCRIPTIONAL ACTIVATOR DEVR_DOSR"/>
    <property type="match status" value="1"/>
</dbReference>
<reference evidence="7" key="1">
    <citation type="journal article" date="2019" name="Int. J. Syst. Evol. Microbiol.">
        <title>The Global Catalogue of Microorganisms (GCM) 10K type strain sequencing project: providing services to taxonomists for standard genome sequencing and annotation.</title>
        <authorList>
            <consortium name="The Broad Institute Genomics Platform"/>
            <consortium name="The Broad Institute Genome Sequencing Center for Infectious Disease"/>
            <person name="Wu L."/>
            <person name="Ma J."/>
        </authorList>
    </citation>
    <scope>NUCLEOTIDE SEQUENCE [LARGE SCALE GENOMIC DNA]</scope>
    <source>
        <strain evidence="7">JCM 14309</strain>
    </source>
</reference>
<feature type="region of interest" description="Disordered" evidence="4">
    <location>
        <begin position="1"/>
        <end position="45"/>
    </location>
</feature>
<dbReference type="EMBL" id="BAAAVT010000016">
    <property type="protein sequence ID" value="GAA3071314.1"/>
    <property type="molecule type" value="Genomic_DNA"/>
</dbReference>
<dbReference type="Pfam" id="PF00196">
    <property type="entry name" value="GerE"/>
    <property type="match status" value="1"/>
</dbReference>
<keyword evidence="2" id="KW-0238">DNA-binding</keyword>
<sequence>MTQDPEQAEEPHGASHSEELRAAAELPAPADRRHASQHARSVSELADRQAVTLETILAALRSPRLGDREARETAIGIAAAALVEARSSARQGADLLEPVTGAFGRLKAELRPLVRHGRVDVEFVEPPPNGRALPGDVAQAARAIVRSAVLTVVDSSEARRVRVHWDCDGLHLLIHLRDDGNGKLSAHDDALRPIAEHLSAFSGRMDVDSTPGWGTEVTIAIPLDPAPAPLPMEDLGELSPREAEVLQHLARGSRNAEIAAELGISDHTVKFHISKLLRKTGTRNRAELIALLR</sequence>
<dbReference type="PANTHER" id="PTHR44688">
    <property type="entry name" value="DNA-BINDING TRANSCRIPTIONAL ACTIVATOR DEVR_DOSR"/>
    <property type="match status" value="1"/>
</dbReference>
<dbReference type="InterPro" id="IPR036890">
    <property type="entry name" value="HATPase_C_sf"/>
</dbReference>
<dbReference type="PRINTS" id="PR00038">
    <property type="entry name" value="HTHLUXR"/>
</dbReference>
<dbReference type="CDD" id="cd06170">
    <property type="entry name" value="LuxR_C_like"/>
    <property type="match status" value="1"/>
</dbReference>
<feature type="compositionally biased region" description="Basic and acidic residues" evidence="4">
    <location>
        <begin position="9"/>
        <end position="22"/>
    </location>
</feature>
<evidence type="ECO:0000256" key="1">
    <source>
        <dbReference type="ARBA" id="ARBA00023015"/>
    </source>
</evidence>
<dbReference type="SUPFAM" id="SSF55874">
    <property type="entry name" value="ATPase domain of HSP90 chaperone/DNA topoisomerase II/histidine kinase"/>
    <property type="match status" value="1"/>
</dbReference>